<evidence type="ECO:0000256" key="5">
    <source>
        <dbReference type="ARBA" id="ARBA00022989"/>
    </source>
</evidence>
<evidence type="ECO:0000256" key="4">
    <source>
        <dbReference type="ARBA" id="ARBA00022692"/>
    </source>
</evidence>
<dbReference type="PANTHER" id="PTHR30558:SF3">
    <property type="entry name" value="BIOPOLYMER TRANSPORT PROTEIN EXBD-RELATED"/>
    <property type="match status" value="1"/>
</dbReference>
<keyword evidence="7" id="KW-0653">Protein transport</keyword>
<evidence type="ECO:0000256" key="1">
    <source>
        <dbReference type="ARBA" id="ARBA00004162"/>
    </source>
</evidence>
<dbReference type="RefSeq" id="WP_043841429.1">
    <property type="nucleotide sequence ID" value="NZ_AQQW01000001.1"/>
</dbReference>
<dbReference type="GO" id="GO:0022857">
    <property type="term" value="F:transmembrane transporter activity"/>
    <property type="evidence" value="ECO:0007669"/>
    <property type="project" value="InterPro"/>
</dbReference>
<keyword evidence="4 7" id="KW-0812">Transmembrane</keyword>
<evidence type="ECO:0000256" key="6">
    <source>
        <dbReference type="ARBA" id="ARBA00023136"/>
    </source>
</evidence>
<gene>
    <name evidence="9" type="ORF">ATO8_01410</name>
</gene>
<evidence type="ECO:0000313" key="10">
    <source>
        <dbReference type="Proteomes" id="UP000019063"/>
    </source>
</evidence>
<reference evidence="9 10" key="1">
    <citation type="journal article" date="2014" name="Antonie Van Leeuwenhoek">
        <title>Roseivivax atlanticus sp. nov., isolated from surface seawater of the Atlantic Ocean.</title>
        <authorList>
            <person name="Li G."/>
            <person name="Lai Q."/>
            <person name="Liu X."/>
            <person name="Sun F."/>
            <person name="Shao Z."/>
        </authorList>
    </citation>
    <scope>NUCLEOTIDE SEQUENCE [LARGE SCALE GENOMIC DNA]</scope>
    <source>
        <strain evidence="9 10">22II-s10s</strain>
    </source>
</reference>
<dbReference type="GO" id="GO:0005886">
    <property type="term" value="C:plasma membrane"/>
    <property type="evidence" value="ECO:0007669"/>
    <property type="project" value="UniProtKB-SubCell"/>
</dbReference>
<dbReference type="Pfam" id="PF02472">
    <property type="entry name" value="ExbD"/>
    <property type="match status" value="1"/>
</dbReference>
<dbReference type="Gene3D" id="3.30.420.270">
    <property type="match status" value="1"/>
</dbReference>
<protein>
    <submittedName>
        <fullName evidence="9">Biopolymer transport protein</fullName>
    </submittedName>
</protein>
<keyword evidence="6 8" id="KW-0472">Membrane</keyword>
<sequence length="136" mass="14594">MRIDAPQRRRPQENLVPMINVVFLLLIFFLMTAQIAPPEPFEVEPPEVSEAADADGTLSLYLGPDGQIGFRDVTGDAAIAAIAAAREEDCGGACDEDSPVLMLRADRNVAADEVAALMTRLGTAGITRIELVTARQ</sequence>
<dbReference type="Proteomes" id="UP000019063">
    <property type="component" value="Unassembled WGS sequence"/>
</dbReference>
<organism evidence="9 10">
    <name type="scientific">Roseivivax marinus</name>
    <dbReference type="NCBI Taxonomy" id="1379903"/>
    <lineage>
        <taxon>Bacteria</taxon>
        <taxon>Pseudomonadati</taxon>
        <taxon>Pseudomonadota</taxon>
        <taxon>Alphaproteobacteria</taxon>
        <taxon>Rhodobacterales</taxon>
        <taxon>Roseobacteraceae</taxon>
        <taxon>Roseivivax</taxon>
    </lineage>
</organism>
<dbReference type="EMBL" id="AQQW01000001">
    <property type="protein sequence ID" value="ETW14525.1"/>
    <property type="molecule type" value="Genomic_DNA"/>
</dbReference>
<dbReference type="PATRIC" id="fig|1317118.6.peg.293"/>
<dbReference type="STRING" id="1379903.ATO8_01410"/>
<keyword evidence="10" id="KW-1185">Reference proteome</keyword>
<comment type="subcellular location">
    <subcellularLocation>
        <location evidence="1">Cell membrane</location>
        <topology evidence="1">Single-pass membrane protein</topology>
    </subcellularLocation>
    <subcellularLocation>
        <location evidence="7">Cell membrane</location>
        <topology evidence="7">Single-pass type II membrane protein</topology>
    </subcellularLocation>
</comment>
<evidence type="ECO:0000256" key="8">
    <source>
        <dbReference type="SAM" id="Phobius"/>
    </source>
</evidence>
<accession>W4HR95</accession>
<keyword evidence="5 8" id="KW-1133">Transmembrane helix</keyword>
<feature type="transmembrane region" description="Helical" evidence="8">
    <location>
        <begin position="15"/>
        <end position="36"/>
    </location>
</feature>
<proteinExistence type="inferred from homology"/>
<dbReference type="AlphaFoldDB" id="W4HR95"/>
<evidence type="ECO:0000313" key="9">
    <source>
        <dbReference type="EMBL" id="ETW14525.1"/>
    </source>
</evidence>
<evidence type="ECO:0000256" key="3">
    <source>
        <dbReference type="ARBA" id="ARBA00022475"/>
    </source>
</evidence>
<keyword evidence="3" id="KW-1003">Cell membrane</keyword>
<keyword evidence="7" id="KW-0813">Transport</keyword>
<comment type="similarity">
    <text evidence="2 7">Belongs to the ExbD/TolR family.</text>
</comment>
<dbReference type="eggNOG" id="COG0848">
    <property type="taxonomic scope" value="Bacteria"/>
</dbReference>
<comment type="caution">
    <text evidence="9">The sequence shown here is derived from an EMBL/GenBank/DDBJ whole genome shotgun (WGS) entry which is preliminary data.</text>
</comment>
<dbReference type="PANTHER" id="PTHR30558">
    <property type="entry name" value="EXBD MEMBRANE COMPONENT OF PMF-DRIVEN MACROMOLECULE IMPORT SYSTEM"/>
    <property type="match status" value="1"/>
</dbReference>
<dbReference type="InterPro" id="IPR003400">
    <property type="entry name" value="ExbD"/>
</dbReference>
<evidence type="ECO:0000256" key="2">
    <source>
        <dbReference type="ARBA" id="ARBA00005811"/>
    </source>
</evidence>
<dbReference type="GO" id="GO:0015031">
    <property type="term" value="P:protein transport"/>
    <property type="evidence" value="ECO:0007669"/>
    <property type="project" value="UniProtKB-KW"/>
</dbReference>
<name>W4HR95_9RHOB</name>
<evidence type="ECO:0000256" key="7">
    <source>
        <dbReference type="RuleBase" id="RU003879"/>
    </source>
</evidence>